<gene>
    <name evidence="1" type="ORF">PsorP6_009037</name>
</gene>
<sequence length="161" mass="18258">MLMTAAKTGGVVHQFDILKMSNTPENEIPKFQDPLYWLQYFPPHAIAELKRFGMNIDWRRSLITTDVNPFYDALVTWQLNKLNEFGRVVRCKRPNVYSILDGQSCADHDRASGEGAGPQEYTLAKLRVKEPLSKKLAPLCGKKVFLAAATLRPETQYGQTN</sequence>
<dbReference type="EMBL" id="CM047584">
    <property type="protein sequence ID" value="KAI9911315.1"/>
    <property type="molecule type" value="Genomic_DNA"/>
</dbReference>
<protein>
    <submittedName>
        <fullName evidence="1">Uncharacterized protein</fullName>
    </submittedName>
</protein>
<organism evidence="1 2">
    <name type="scientific">Peronosclerospora sorghi</name>
    <dbReference type="NCBI Taxonomy" id="230839"/>
    <lineage>
        <taxon>Eukaryota</taxon>
        <taxon>Sar</taxon>
        <taxon>Stramenopiles</taxon>
        <taxon>Oomycota</taxon>
        <taxon>Peronosporomycetes</taxon>
        <taxon>Peronosporales</taxon>
        <taxon>Peronosporaceae</taxon>
        <taxon>Peronosclerospora</taxon>
    </lineage>
</organism>
<evidence type="ECO:0000313" key="2">
    <source>
        <dbReference type="Proteomes" id="UP001163321"/>
    </source>
</evidence>
<dbReference type="Proteomes" id="UP001163321">
    <property type="component" value="Chromosome 5"/>
</dbReference>
<keyword evidence="2" id="KW-1185">Reference proteome</keyword>
<accession>A0ACC0VZG2</accession>
<evidence type="ECO:0000313" key="1">
    <source>
        <dbReference type="EMBL" id="KAI9911315.1"/>
    </source>
</evidence>
<name>A0ACC0VZG2_9STRA</name>
<reference evidence="1 2" key="1">
    <citation type="journal article" date="2022" name="bioRxiv">
        <title>The genome of the oomycete Peronosclerospora sorghi, a cosmopolitan pathogen of maize and sorghum, is inflated with dispersed pseudogenes.</title>
        <authorList>
            <person name="Fletcher K."/>
            <person name="Martin F."/>
            <person name="Isakeit T."/>
            <person name="Cavanaugh K."/>
            <person name="Magill C."/>
            <person name="Michelmore R."/>
        </authorList>
    </citation>
    <scope>NUCLEOTIDE SEQUENCE [LARGE SCALE GENOMIC DNA]</scope>
    <source>
        <strain evidence="1">P6</strain>
    </source>
</reference>
<comment type="caution">
    <text evidence="1">The sequence shown here is derived from an EMBL/GenBank/DDBJ whole genome shotgun (WGS) entry which is preliminary data.</text>
</comment>
<proteinExistence type="predicted"/>